<evidence type="ECO:0000313" key="2">
    <source>
        <dbReference type="Proteomes" id="UP001595844"/>
    </source>
</evidence>
<accession>A0ABV8VCY1</accession>
<organism evidence="1 2">
    <name type="scientific">Nocardia halotolerans</name>
    <dbReference type="NCBI Taxonomy" id="1755878"/>
    <lineage>
        <taxon>Bacteria</taxon>
        <taxon>Bacillati</taxon>
        <taxon>Actinomycetota</taxon>
        <taxon>Actinomycetes</taxon>
        <taxon>Mycobacteriales</taxon>
        <taxon>Nocardiaceae</taxon>
        <taxon>Nocardia</taxon>
    </lineage>
</organism>
<name>A0ABV8VCY1_9NOCA</name>
<reference evidence="2" key="1">
    <citation type="journal article" date="2019" name="Int. J. Syst. Evol. Microbiol.">
        <title>The Global Catalogue of Microorganisms (GCM) 10K type strain sequencing project: providing services to taxonomists for standard genome sequencing and annotation.</title>
        <authorList>
            <consortium name="The Broad Institute Genomics Platform"/>
            <consortium name="The Broad Institute Genome Sequencing Center for Infectious Disease"/>
            <person name="Wu L."/>
            <person name="Ma J."/>
        </authorList>
    </citation>
    <scope>NUCLEOTIDE SEQUENCE [LARGE SCALE GENOMIC DNA]</scope>
    <source>
        <strain evidence="2">IBRC-M 10490</strain>
    </source>
</reference>
<dbReference type="RefSeq" id="WP_378556105.1">
    <property type="nucleotide sequence ID" value="NZ_JBHSDL010000005.1"/>
</dbReference>
<keyword evidence="2" id="KW-1185">Reference proteome</keyword>
<comment type="caution">
    <text evidence="1">The sequence shown here is derived from an EMBL/GenBank/DDBJ whole genome shotgun (WGS) entry which is preliminary data.</text>
</comment>
<proteinExistence type="predicted"/>
<gene>
    <name evidence="1" type="ORF">ACFO5K_04595</name>
</gene>
<evidence type="ECO:0000313" key="1">
    <source>
        <dbReference type="EMBL" id="MFC4373369.1"/>
    </source>
</evidence>
<sequence length="307" mass="32744">MANTLLTPSVIAKKALANLYEQLCMVPLVYTDVSSEWGSQKIGSTVTIRKPATFTAQTFNPAAPSITVQNATETGVAVTLDQHKDVSFAITTQDLTLRLEDFDAQFLNPACEALAQSVDRAIIAQALADFTQVAGESTPAGFEWNKPESLIEADRQLNIQNVPPSERAAVVGPTTRAGWLNSDIIKHADKSGDNAALRQGSIGNGIFGFSAYMTQNIVQPAGSPAVGQPTTEVGLAFHKTALALATAPLALPRSNTWGAMESYKGLSLRIVQDYDLDLKSDVISVDILFGTKTLDPNRGVLLRGDLA</sequence>
<dbReference type="EMBL" id="JBHSDL010000005">
    <property type="protein sequence ID" value="MFC4373369.1"/>
    <property type="molecule type" value="Genomic_DNA"/>
</dbReference>
<dbReference type="Proteomes" id="UP001595844">
    <property type="component" value="Unassembled WGS sequence"/>
</dbReference>
<protein>
    <submittedName>
        <fullName evidence="1">P22 phage major capsid protein family protein</fullName>
    </submittedName>
</protein>